<evidence type="ECO:0000313" key="4">
    <source>
        <dbReference type="RefSeq" id="XP_011307800.1"/>
    </source>
</evidence>
<feature type="domain" description="Lipocalin/cytosolic fatty-acid binding" evidence="2">
    <location>
        <begin position="39"/>
        <end position="120"/>
    </location>
</feature>
<evidence type="ECO:0000256" key="1">
    <source>
        <dbReference type="SAM" id="SignalP"/>
    </source>
</evidence>
<dbReference type="SUPFAM" id="SSF50814">
    <property type="entry name" value="Lipocalins"/>
    <property type="match status" value="1"/>
</dbReference>
<dbReference type="KEGG" id="fas:105269347"/>
<dbReference type="InterPro" id="IPR000566">
    <property type="entry name" value="Lipocln_cytosolic_FA-bd_dom"/>
</dbReference>
<protein>
    <submittedName>
        <fullName evidence="4">Apolipoprotein D</fullName>
    </submittedName>
</protein>
<evidence type="ECO:0000259" key="2">
    <source>
        <dbReference type="Pfam" id="PF08212"/>
    </source>
</evidence>
<dbReference type="GO" id="GO:0006629">
    <property type="term" value="P:lipid metabolic process"/>
    <property type="evidence" value="ECO:0007669"/>
    <property type="project" value="TreeGrafter"/>
</dbReference>
<reference evidence="4" key="1">
    <citation type="submission" date="2025-08" db="UniProtKB">
        <authorList>
            <consortium name="RefSeq"/>
        </authorList>
    </citation>
    <scope>IDENTIFICATION</scope>
    <source>
        <strain evidence="4">USDA-PBARC FA_bdor</strain>
        <tissue evidence="4">Whole organism</tissue>
    </source>
</reference>
<sequence length="196" mass="22567">MVMLLIVCLLGLFAQSSAQIRRQGSCPQPKSIPNFNETKLIGQWFEWARIDNAYQPDHVCGLTTYYRNNDGVLIKAMSSILRFPGTRLFWEGKMVPRESTPTARYHMVFPDWSLETGLISTYVAANWDHWVILHGCKQQGNQSLQFAWVWVKNPNLDGIYQRQISRVLEEINLPMRNLRGINQTNCPNHRSAGVCK</sequence>
<dbReference type="GeneID" id="105269347"/>
<organism evidence="3 4">
    <name type="scientific">Fopius arisanus</name>
    <dbReference type="NCBI Taxonomy" id="64838"/>
    <lineage>
        <taxon>Eukaryota</taxon>
        <taxon>Metazoa</taxon>
        <taxon>Ecdysozoa</taxon>
        <taxon>Arthropoda</taxon>
        <taxon>Hexapoda</taxon>
        <taxon>Insecta</taxon>
        <taxon>Pterygota</taxon>
        <taxon>Neoptera</taxon>
        <taxon>Endopterygota</taxon>
        <taxon>Hymenoptera</taxon>
        <taxon>Apocrita</taxon>
        <taxon>Ichneumonoidea</taxon>
        <taxon>Braconidae</taxon>
        <taxon>Opiinae</taxon>
        <taxon>Fopius</taxon>
    </lineage>
</organism>
<dbReference type="Gene3D" id="2.40.128.20">
    <property type="match status" value="1"/>
</dbReference>
<dbReference type="GO" id="GO:0005737">
    <property type="term" value="C:cytoplasm"/>
    <property type="evidence" value="ECO:0007669"/>
    <property type="project" value="TreeGrafter"/>
</dbReference>
<dbReference type="PANTHER" id="PTHR10612">
    <property type="entry name" value="APOLIPOPROTEIN D"/>
    <property type="match status" value="1"/>
</dbReference>
<dbReference type="OrthoDB" id="565904at2759"/>
<feature type="chain" id="PRO_5040417007" evidence="1">
    <location>
        <begin position="19"/>
        <end position="196"/>
    </location>
</feature>
<dbReference type="RefSeq" id="XP_011307800.1">
    <property type="nucleotide sequence ID" value="XM_011309498.1"/>
</dbReference>
<dbReference type="Pfam" id="PF08212">
    <property type="entry name" value="Lipocalin_2"/>
    <property type="match status" value="1"/>
</dbReference>
<keyword evidence="1" id="KW-0732">Signal</keyword>
<gene>
    <name evidence="4" type="primary">LOC105269347</name>
</gene>
<dbReference type="InterPro" id="IPR012674">
    <property type="entry name" value="Calycin"/>
</dbReference>
<name>A0A9R1TET1_9HYME</name>
<dbReference type="PANTHER" id="PTHR10612:SF49">
    <property type="entry name" value="APOLIPOPROTEIN D-LIKE PROTEIN"/>
    <property type="match status" value="1"/>
</dbReference>
<proteinExistence type="predicted"/>
<dbReference type="Proteomes" id="UP000694866">
    <property type="component" value="Unplaced"/>
</dbReference>
<dbReference type="AlphaFoldDB" id="A0A9R1TET1"/>
<evidence type="ECO:0000313" key="3">
    <source>
        <dbReference type="Proteomes" id="UP000694866"/>
    </source>
</evidence>
<accession>A0A9R1TET1</accession>
<keyword evidence="3" id="KW-1185">Reference proteome</keyword>
<dbReference type="GO" id="GO:0000302">
    <property type="term" value="P:response to reactive oxygen species"/>
    <property type="evidence" value="ECO:0007669"/>
    <property type="project" value="TreeGrafter"/>
</dbReference>
<feature type="signal peptide" evidence="1">
    <location>
        <begin position="1"/>
        <end position="18"/>
    </location>
</feature>